<dbReference type="EMBL" id="DVLC01000080">
    <property type="protein sequence ID" value="HIT47048.1"/>
    <property type="molecule type" value="Genomic_DNA"/>
</dbReference>
<evidence type="ECO:0000313" key="3">
    <source>
        <dbReference type="EMBL" id="HIT47048.1"/>
    </source>
</evidence>
<reference evidence="3" key="1">
    <citation type="submission" date="2020-10" db="EMBL/GenBank/DDBJ databases">
        <authorList>
            <person name="Gilroy R."/>
        </authorList>
    </citation>
    <scope>NUCLEOTIDE SEQUENCE</scope>
    <source>
        <strain evidence="3">ChiHecec2B26-709</strain>
    </source>
</reference>
<feature type="domain" description="DUF4988" evidence="2">
    <location>
        <begin position="24"/>
        <end position="169"/>
    </location>
</feature>
<name>A0A9D1KHL9_9BACT</name>
<dbReference type="InterPro" id="IPR032149">
    <property type="entry name" value="DUF4988"/>
</dbReference>
<evidence type="ECO:0000259" key="2">
    <source>
        <dbReference type="Pfam" id="PF16378"/>
    </source>
</evidence>
<reference evidence="3" key="2">
    <citation type="journal article" date="2021" name="PeerJ">
        <title>Extensive microbial diversity within the chicken gut microbiome revealed by metagenomics and culture.</title>
        <authorList>
            <person name="Gilroy R."/>
            <person name="Ravi A."/>
            <person name="Getino M."/>
            <person name="Pursley I."/>
            <person name="Horton D.L."/>
            <person name="Alikhan N.F."/>
            <person name="Baker D."/>
            <person name="Gharbi K."/>
            <person name="Hall N."/>
            <person name="Watson M."/>
            <person name="Adriaenssens E.M."/>
            <person name="Foster-Nyarko E."/>
            <person name="Jarju S."/>
            <person name="Secka A."/>
            <person name="Antonio M."/>
            <person name="Oren A."/>
            <person name="Chaudhuri R.R."/>
            <person name="La Ragione R."/>
            <person name="Hildebrand F."/>
            <person name="Pallen M.J."/>
        </authorList>
    </citation>
    <scope>NUCLEOTIDE SEQUENCE</scope>
    <source>
        <strain evidence="3">ChiHecec2B26-709</strain>
    </source>
</reference>
<keyword evidence="1" id="KW-0175">Coiled coil</keyword>
<sequence length="551" mass="59338">MRKFLPLLAGVCLLAAGCSDSELIKRIDDLEQRVEKLEQLCNSMNTNLSSMQSIVEALENGDYITAVEPLVENGSVVGYTIKFAKGAPIVVYNGEDGSSPVIAVGQGEDGNYYWTLNGEWLTDEAGNRLPVSGKDGMTPELKIEEGCWYVSYDGGESWVKLDGAAGDGIRIEMDENYVWFILPDGTKVTVPRVPDQQGPDEPSVPHILYAVGQESVAGKGYYYATLWKDGQRFQLSDGSADGFCNDVCVDGDMVYVVGCEATGELFDDGFYEPYHLNVGTMWQFKVGDEANAVKTALSDGKRATSPVAVAAAGGNVYAAGFEMADNNFDRVAVYWKNGTMTRLTDGTTDALAYCVMADGDDVYVGGYVQPEGNPQGGIACIWKNGQMQSLTDGSTIAKVNALYMDNGKVYAAGAERVSGGNWRGVLWIDGVPSYFTEEVGTEVTGLYVKDGEYIIEGNMTDENGDIVACTWTVDGVEVYSEGMSLCQGLALAVAGSDVYVAGSEYGGFDMDTFEEIYHAHIWKNGVAQEFETVSPDDITIWGLACALTGGE</sequence>
<dbReference type="PROSITE" id="PS51257">
    <property type="entry name" value="PROKAR_LIPOPROTEIN"/>
    <property type="match status" value="1"/>
</dbReference>
<accession>A0A9D1KHL9</accession>
<proteinExistence type="predicted"/>
<organism evidence="3 4">
    <name type="scientific">Candidatus Cryptobacteroides merdipullorum</name>
    <dbReference type="NCBI Taxonomy" id="2840771"/>
    <lineage>
        <taxon>Bacteria</taxon>
        <taxon>Pseudomonadati</taxon>
        <taxon>Bacteroidota</taxon>
        <taxon>Bacteroidia</taxon>
        <taxon>Bacteroidales</taxon>
        <taxon>Candidatus Cryptobacteroides</taxon>
    </lineage>
</organism>
<gene>
    <name evidence="3" type="ORF">IAC35_04230</name>
</gene>
<protein>
    <recommendedName>
        <fullName evidence="2">DUF4988 domain-containing protein</fullName>
    </recommendedName>
</protein>
<evidence type="ECO:0000313" key="4">
    <source>
        <dbReference type="Proteomes" id="UP000886881"/>
    </source>
</evidence>
<feature type="coiled-coil region" evidence="1">
    <location>
        <begin position="20"/>
        <end position="47"/>
    </location>
</feature>
<dbReference type="Proteomes" id="UP000886881">
    <property type="component" value="Unassembled WGS sequence"/>
</dbReference>
<evidence type="ECO:0000256" key="1">
    <source>
        <dbReference type="SAM" id="Coils"/>
    </source>
</evidence>
<dbReference type="AlphaFoldDB" id="A0A9D1KHL9"/>
<comment type="caution">
    <text evidence="3">The sequence shown here is derived from an EMBL/GenBank/DDBJ whole genome shotgun (WGS) entry which is preliminary data.</text>
</comment>
<dbReference type="Pfam" id="PF16378">
    <property type="entry name" value="DUF4988"/>
    <property type="match status" value="1"/>
</dbReference>